<evidence type="ECO:0000313" key="3">
    <source>
        <dbReference type="Proteomes" id="UP000822688"/>
    </source>
</evidence>
<evidence type="ECO:0000313" key="2">
    <source>
        <dbReference type="EMBL" id="KAG0558724.1"/>
    </source>
</evidence>
<gene>
    <name evidence="2" type="ORF">KC19_10G048900</name>
</gene>
<protein>
    <submittedName>
        <fullName evidence="2">Uncharacterized protein</fullName>
    </submittedName>
</protein>
<keyword evidence="3" id="KW-1185">Reference proteome</keyword>
<accession>A0A8T0GKG0</accession>
<sequence>MDTVSSSHITPKPLHHCHQQRPSPPPPPNQQPPPPSPPHSLLFHPTLHPIEPSPFPNAASSQPRRGTPARAPTDIPEAPATLKPHCRSLPCSQQPSFCPMRSCHSWFHEHVPTPNQHSSPPSIFSVYELCAFPATSKCKPYASASTLNLYAIRDDDGFHPKFNAYVARRLFWAESGLKEALF</sequence>
<name>A0A8T0GKG0_CERPU</name>
<dbReference type="Proteomes" id="UP000822688">
    <property type="component" value="Chromosome 10"/>
</dbReference>
<comment type="caution">
    <text evidence="2">The sequence shown here is derived from an EMBL/GenBank/DDBJ whole genome shotgun (WGS) entry which is preliminary data.</text>
</comment>
<proteinExistence type="predicted"/>
<feature type="region of interest" description="Disordered" evidence="1">
    <location>
        <begin position="1"/>
        <end position="79"/>
    </location>
</feature>
<feature type="compositionally biased region" description="Low complexity" evidence="1">
    <location>
        <begin position="39"/>
        <end position="49"/>
    </location>
</feature>
<organism evidence="2 3">
    <name type="scientific">Ceratodon purpureus</name>
    <name type="common">Fire moss</name>
    <name type="synonym">Dicranum purpureum</name>
    <dbReference type="NCBI Taxonomy" id="3225"/>
    <lineage>
        <taxon>Eukaryota</taxon>
        <taxon>Viridiplantae</taxon>
        <taxon>Streptophyta</taxon>
        <taxon>Embryophyta</taxon>
        <taxon>Bryophyta</taxon>
        <taxon>Bryophytina</taxon>
        <taxon>Bryopsida</taxon>
        <taxon>Dicranidae</taxon>
        <taxon>Pseudoditrichales</taxon>
        <taxon>Ditrichaceae</taxon>
        <taxon>Ceratodon</taxon>
    </lineage>
</organism>
<dbReference type="AlphaFoldDB" id="A0A8T0GKG0"/>
<feature type="compositionally biased region" description="Pro residues" evidence="1">
    <location>
        <begin position="22"/>
        <end position="38"/>
    </location>
</feature>
<reference evidence="2" key="1">
    <citation type="submission" date="2020-06" db="EMBL/GenBank/DDBJ databases">
        <title>WGS assembly of Ceratodon purpureus strain R40.</title>
        <authorList>
            <person name="Carey S.B."/>
            <person name="Jenkins J."/>
            <person name="Shu S."/>
            <person name="Lovell J.T."/>
            <person name="Sreedasyam A."/>
            <person name="Maumus F."/>
            <person name="Tiley G.P."/>
            <person name="Fernandez-Pozo N."/>
            <person name="Barry K."/>
            <person name="Chen C."/>
            <person name="Wang M."/>
            <person name="Lipzen A."/>
            <person name="Daum C."/>
            <person name="Saski C.A."/>
            <person name="Payton A.C."/>
            <person name="Mcbreen J.C."/>
            <person name="Conrad R.E."/>
            <person name="Kollar L.M."/>
            <person name="Olsson S."/>
            <person name="Huttunen S."/>
            <person name="Landis J.B."/>
            <person name="Wickett N.J."/>
            <person name="Johnson M.G."/>
            <person name="Rensing S.A."/>
            <person name="Grimwood J."/>
            <person name="Schmutz J."/>
            <person name="Mcdaniel S.F."/>
        </authorList>
    </citation>
    <scope>NUCLEOTIDE SEQUENCE</scope>
    <source>
        <strain evidence="2">R40</strain>
    </source>
</reference>
<dbReference type="EMBL" id="CM026431">
    <property type="protein sequence ID" value="KAG0558724.1"/>
    <property type="molecule type" value="Genomic_DNA"/>
</dbReference>
<evidence type="ECO:0000256" key="1">
    <source>
        <dbReference type="SAM" id="MobiDB-lite"/>
    </source>
</evidence>